<dbReference type="InterPro" id="IPR004088">
    <property type="entry name" value="KH_dom_type_1"/>
</dbReference>
<dbReference type="Gene3D" id="3.30.1370.10">
    <property type="entry name" value="K Homology domain, type 1"/>
    <property type="match status" value="1"/>
</dbReference>
<evidence type="ECO:0000313" key="2">
    <source>
        <dbReference type="EMBL" id="EQD37523.1"/>
    </source>
</evidence>
<gene>
    <name evidence="2" type="ORF">B1B_16123</name>
</gene>
<sequence>MIVGTKKIPKDRIAAVIGRNGDTRMEIEERGHVSLHVDSEGGEVSVIQKDDVLKATLTIS</sequence>
<dbReference type="SUPFAM" id="SSF54791">
    <property type="entry name" value="Eukaryotic type KH-domain (KH-domain type I)"/>
    <property type="match status" value="1"/>
</dbReference>
<reference evidence="2" key="1">
    <citation type="submission" date="2013-08" db="EMBL/GenBank/DDBJ databases">
        <authorList>
            <person name="Mendez C."/>
            <person name="Richter M."/>
            <person name="Ferrer M."/>
            <person name="Sanchez J."/>
        </authorList>
    </citation>
    <scope>NUCLEOTIDE SEQUENCE</scope>
</reference>
<feature type="non-terminal residue" evidence="2">
    <location>
        <position position="60"/>
    </location>
</feature>
<reference evidence="2" key="2">
    <citation type="journal article" date="2014" name="ISME J.">
        <title>Microbial stratification in low pH oxic and suboxic macroscopic growths along an acid mine drainage.</title>
        <authorList>
            <person name="Mendez-Garcia C."/>
            <person name="Mesa V."/>
            <person name="Sprenger R.R."/>
            <person name="Richter M."/>
            <person name="Diez M.S."/>
            <person name="Solano J."/>
            <person name="Bargiela R."/>
            <person name="Golyshina O.V."/>
            <person name="Manteca A."/>
            <person name="Ramos J.L."/>
            <person name="Gallego J.R."/>
            <person name="Llorente I."/>
            <person name="Martins Dos Santos V.A."/>
            <person name="Jensen O.N."/>
            <person name="Pelaez A.I."/>
            <person name="Sanchez J."/>
            <person name="Ferrer M."/>
        </authorList>
    </citation>
    <scope>NUCLEOTIDE SEQUENCE</scope>
</reference>
<organism evidence="2">
    <name type="scientific">mine drainage metagenome</name>
    <dbReference type="NCBI Taxonomy" id="410659"/>
    <lineage>
        <taxon>unclassified sequences</taxon>
        <taxon>metagenomes</taxon>
        <taxon>ecological metagenomes</taxon>
    </lineage>
</organism>
<dbReference type="Pfam" id="PF00013">
    <property type="entry name" value="KH_1"/>
    <property type="match status" value="1"/>
</dbReference>
<proteinExistence type="predicted"/>
<feature type="domain" description="K Homology" evidence="1">
    <location>
        <begin position="7"/>
        <end position="48"/>
    </location>
</feature>
<accession>T0YWW1</accession>
<dbReference type="InterPro" id="IPR036612">
    <property type="entry name" value="KH_dom_type_1_sf"/>
</dbReference>
<evidence type="ECO:0000259" key="1">
    <source>
        <dbReference type="Pfam" id="PF00013"/>
    </source>
</evidence>
<dbReference type="AlphaFoldDB" id="T0YWW1"/>
<name>T0YWW1_9ZZZZ</name>
<dbReference type="EMBL" id="AUZY01010720">
    <property type="protein sequence ID" value="EQD37523.1"/>
    <property type="molecule type" value="Genomic_DNA"/>
</dbReference>
<protein>
    <submittedName>
        <fullName evidence="2">RNA-processing protein</fullName>
    </submittedName>
</protein>
<dbReference type="GO" id="GO:0003723">
    <property type="term" value="F:RNA binding"/>
    <property type="evidence" value="ECO:0007669"/>
    <property type="project" value="InterPro"/>
</dbReference>
<comment type="caution">
    <text evidence="2">The sequence shown here is derived from an EMBL/GenBank/DDBJ whole genome shotgun (WGS) entry which is preliminary data.</text>
</comment>